<dbReference type="GO" id="GO:0006508">
    <property type="term" value="P:proteolysis"/>
    <property type="evidence" value="ECO:0007669"/>
    <property type="project" value="UniProtKB-KW"/>
</dbReference>
<evidence type="ECO:0000256" key="5">
    <source>
        <dbReference type="ARBA" id="ARBA00022833"/>
    </source>
</evidence>
<evidence type="ECO:0000313" key="9">
    <source>
        <dbReference type="EMBL" id="ARQ07272.1"/>
    </source>
</evidence>
<dbReference type="SUPFAM" id="SSF47781">
    <property type="entry name" value="RuvA domain 2-like"/>
    <property type="match status" value="1"/>
</dbReference>
<keyword evidence="6" id="KW-0482">Metalloprotease</keyword>
<dbReference type="Pfam" id="PF20582">
    <property type="entry name" value="UPF0758_N"/>
    <property type="match status" value="1"/>
</dbReference>
<dbReference type="EMBL" id="CP021059">
    <property type="protein sequence ID" value="ARQ07272.1"/>
    <property type="molecule type" value="Genomic_DNA"/>
</dbReference>
<reference evidence="9 11" key="1">
    <citation type="journal article" date="2017" name="Int. J. Syst. Evol. Microbiol.">
        <title>Macrococcus canis sp. nov., a skin bacterium associated with infections in dogs.</title>
        <authorList>
            <person name="Gobeli Brawand S."/>
            <person name="Cotting K."/>
            <person name="Gomez-Sanz E."/>
            <person name="Collaud A."/>
            <person name="Thomann A."/>
            <person name="Brodard I."/>
            <person name="Rodriguez-Campos S."/>
            <person name="Strauss C."/>
            <person name="Perreten V."/>
        </authorList>
    </citation>
    <scope>NUCLEOTIDE SEQUENCE [LARGE SCALE GENOMIC DNA]</scope>
    <source>
        <strain evidence="9 11">KM45013</strain>
    </source>
</reference>
<keyword evidence="3" id="KW-0479">Metal-binding</keyword>
<proteinExistence type="inferred from homology"/>
<comment type="similarity">
    <text evidence="1 7">Belongs to the UPF0758 family.</text>
</comment>
<keyword evidence="4" id="KW-0378">Hydrolase</keyword>
<accession>A0A1W7ACE9</accession>
<evidence type="ECO:0000256" key="1">
    <source>
        <dbReference type="ARBA" id="ARBA00010243"/>
    </source>
</evidence>
<dbReference type="Gene3D" id="1.10.150.20">
    <property type="entry name" value="5' to 3' exonuclease, C-terminal subdomain"/>
    <property type="match status" value="1"/>
</dbReference>
<feature type="domain" description="MPN" evidence="8">
    <location>
        <begin position="100"/>
        <end position="223"/>
    </location>
</feature>
<evidence type="ECO:0000256" key="4">
    <source>
        <dbReference type="ARBA" id="ARBA00022801"/>
    </source>
</evidence>
<dbReference type="InterPro" id="IPR037518">
    <property type="entry name" value="MPN"/>
</dbReference>
<dbReference type="InterPro" id="IPR046778">
    <property type="entry name" value="UPF0758_N"/>
</dbReference>
<sequence>MQMIALECDKPRERLLTYGAAQLTNQELLSLIIGSGVRDESVYTVAKRLLEHTGHIKDLRYMTFQELITIKGIGEKKAAMILAIIELAIRMHTHTNEARIKVKSPACAANLLMERLRYMTQEHFVVLSLNTKNVVMHESTIFIGSLNASIVHPREVFKEAVKRSAAAIIIVHNHPSGDPEPSYEDIEATRRLIKCGELFGIDVLDHIIIGDGNYVSIKEKGIL</sequence>
<reference evidence="10 12" key="3">
    <citation type="submission" date="2019-01" db="EMBL/GenBank/DDBJ databases">
        <title>Draft genome sequences of Macrococcus caseolyticus, Macrococcus canis, Macrococcus bohemicus and Macrococcus goetzii.</title>
        <authorList>
            <person name="Mazhar S."/>
            <person name="Altermann E."/>
            <person name="Hill C."/>
            <person name="Mcauliffe O."/>
        </authorList>
    </citation>
    <scope>NUCLEOTIDE SEQUENCE [LARGE SCALE GENOMIC DNA]</scope>
    <source>
        <strain evidence="10 12">DPC7162</strain>
    </source>
</reference>
<dbReference type="AlphaFoldDB" id="A0A1W7ACE9"/>
<dbReference type="GO" id="GO:0008237">
    <property type="term" value="F:metallopeptidase activity"/>
    <property type="evidence" value="ECO:0007669"/>
    <property type="project" value="UniProtKB-KW"/>
</dbReference>
<dbReference type="SUPFAM" id="SSF102712">
    <property type="entry name" value="JAB1/MPN domain"/>
    <property type="match status" value="1"/>
</dbReference>
<evidence type="ECO:0000259" key="8">
    <source>
        <dbReference type="PROSITE" id="PS50249"/>
    </source>
</evidence>
<dbReference type="EMBL" id="SDQG01000001">
    <property type="protein sequence ID" value="TDM18497.1"/>
    <property type="molecule type" value="Genomic_DNA"/>
</dbReference>
<dbReference type="OrthoDB" id="9804482at2"/>
<evidence type="ECO:0000313" key="11">
    <source>
        <dbReference type="Proteomes" id="UP000194154"/>
    </source>
</evidence>
<dbReference type="NCBIfam" id="TIGR00608">
    <property type="entry name" value="radc"/>
    <property type="match status" value="1"/>
</dbReference>
<dbReference type="GO" id="GO:0046872">
    <property type="term" value="F:metal ion binding"/>
    <property type="evidence" value="ECO:0007669"/>
    <property type="project" value="UniProtKB-KW"/>
</dbReference>
<dbReference type="Proteomes" id="UP000194154">
    <property type="component" value="Chromosome"/>
</dbReference>
<evidence type="ECO:0000313" key="12">
    <source>
        <dbReference type="Proteomes" id="UP000294865"/>
    </source>
</evidence>
<organism evidence="9 11">
    <name type="scientific">Macrococcoides canis</name>
    <dbReference type="NCBI Taxonomy" id="1855823"/>
    <lineage>
        <taxon>Bacteria</taxon>
        <taxon>Bacillati</taxon>
        <taxon>Bacillota</taxon>
        <taxon>Bacilli</taxon>
        <taxon>Bacillales</taxon>
        <taxon>Staphylococcaceae</taxon>
        <taxon>Macrococcoides</taxon>
    </lineage>
</organism>
<dbReference type="NCBIfam" id="NF000642">
    <property type="entry name" value="PRK00024.1"/>
    <property type="match status" value="1"/>
</dbReference>
<evidence type="ECO:0000256" key="2">
    <source>
        <dbReference type="ARBA" id="ARBA00022670"/>
    </source>
</evidence>
<gene>
    <name evidence="9" type="primary">radC_2</name>
    <name evidence="10" type="ORF">ETI04_03130</name>
    <name evidence="9" type="ORF">MCCS_16350</name>
</gene>
<dbReference type="GeneID" id="35295742"/>
<evidence type="ECO:0000256" key="7">
    <source>
        <dbReference type="RuleBase" id="RU003797"/>
    </source>
</evidence>
<dbReference type="InterPro" id="IPR010994">
    <property type="entry name" value="RuvA_2-like"/>
</dbReference>
<dbReference type="PROSITE" id="PS50249">
    <property type="entry name" value="MPN"/>
    <property type="match status" value="1"/>
</dbReference>
<dbReference type="KEGG" id="mcak:MCCS_16350"/>
<dbReference type="InterPro" id="IPR020891">
    <property type="entry name" value="UPF0758_CS"/>
</dbReference>
<dbReference type="PANTHER" id="PTHR30471">
    <property type="entry name" value="DNA REPAIR PROTEIN RADC"/>
    <property type="match status" value="1"/>
</dbReference>
<dbReference type="InterPro" id="IPR001405">
    <property type="entry name" value="UPF0758"/>
</dbReference>
<dbReference type="InterPro" id="IPR025657">
    <property type="entry name" value="RadC_JAB"/>
</dbReference>
<evidence type="ECO:0000256" key="3">
    <source>
        <dbReference type="ARBA" id="ARBA00022723"/>
    </source>
</evidence>
<evidence type="ECO:0000313" key="10">
    <source>
        <dbReference type="EMBL" id="TDM18497.1"/>
    </source>
</evidence>
<keyword evidence="11" id="KW-1185">Reference proteome</keyword>
<dbReference type="Gene3D" id="3.40.140.10">
    <property type="entry name" value="Cytidine Deaminase, domain 2"/>
    <property type="match status" value="1"/>
</dbReference>
<protein>
    <submittedName>
        <fullName evidence="10">JAB domain-containing protein</fullName>
    </submittedName>
    <submittedName>
        <fullName evidence="9">RadC-like JAB domain-containing family protein</fullName>
    </submittedName>
</protein>
<keyword evidence="5" id="KW-0862">Zinc</keyword>
<dbReference type="Proteomes" id="UP000294865">
    <property type="component" value="Unassembled WGS sequence"/>
</dbReference>
<keyword evidence="2" id="KW-0645">Protease</keyword>
<dbReference type="RefSeq" id="WP_086042842.1">
    <property type="nucleotide sequence ID" value="NZ_CBCRZA010000002.1"/>
</dbReference>
<evidence type="ECO:0000256" key="6">
    <source>
        <dbReference type="ARBA" id="ARBA00023049"/>
    </source>
</evidence>
<reference evidence="9" key="2">
    <citation type="submission" date="2017-04" db="EMBL/GenBank/DDBJ databases">
        <authorList>
            <person name="Afonso C.L."/>
            <person name="Miller P.J."/>
            <person name="Scott M.A."/>
            <person name="Spackman E."/>
            <person name="Goraichik I."/>
            <person name="Dimitrov K.M."/>
            <person name="Suarez D.L."/>
            <person name="Swayne D.E."/>
        </authorList>
    </citation>
    <scope>NUCLEOTIDE SEQUENCE</scope>
    <source>
        <strain evidence="9">KM45013</strain>
    </source>
</reference>
<dbReference type="CDD" id="cd08071">
    <property type="entry name" value="MPN_DUF2466"/>
    <property type="match status" value="1"/>
</dbReference>
<dbReference type="Pfam" id="PF04002">
    <property type="entry name" value="RadC"/>
    <property type="match status" value="1"/>
</dbReference>
<dbReference type="PROSITE" id="PS01302">
    <property type="entry name" value="UPF0758"/>
    <property type="match status" value="1"/>
</dbReference>
<name>A0A1W7ACE9_9STAP</name>
<dbReference type="PANTHER" id="PTHR30471:SF3">
    <property type="entry name" value="UPF0758 PROTEIN YEES-RELATED"/>
    <property type="match status" value="1"/>
</dbReference>
<dbReference type="STRING" id="1855823.MCCS_16350"/>